<gene>
    <name evidence="1" type="ORF">M6B38_337375</name>
</gene>
<reference evidence="1" key="2">
    <citation type="submission" date="2023-04" db="EMBL/GenBank/DDBJ databases">
        <authorList>
            <person name="Bruccoleri R.E."/>
            <person name="Oakeley E.J."/>
            <person name="Faust A.-M."/>
            <person name="Dessus-Babus S."/>
            <person name="Altorfer M."/>
            <person name="Burckhardt D."/>
            <person name="Oertli M."/>
            <person name="Naumann U."/>
            <person name="Petersen F."/>
            <person name="Wong J."/>
        </authorList>
    </citation>
    <scope>NUCLEOTIDE SEQUENCE</scope>
    <source>
        <strain evidence="1">GSM-AAB239-AS_SAM_17_03QT</strain>
        <tissue evidence="1">Leaf</tissue>
    </source>
</reference>
<dbReference type="Proteomes" id="UP001140949">
    <property type="component" value="Unassembled WGS sequence"/>
</dbReference>
<evidence type="ECO:0000313" key="1">
    <source>
        <dbReference type="EMBL" id="KAJ6834023.1"/>
    </source>
</evidence>
<accession>A0AAX6GZM2</accession>
<protein>
    <submittedName>
        <fullName evidence="1">Uncharacterized protein</fullName>
    </submittedName>
</protein>
<evidence type="ECO:0000313" key="2">
    <source>
        <dbReference type="Proteomes" id="UP001140949"/>
    </source>
</evidence>
<dbReference type="EMBL" id="JANAVB010014796">
    <property type="protein sequence ID" value="KAJ6834023.1"/>
    <property type="molecule type" value="Genomic_DNA"/>
</dbReference>
<sequence>MDLFVLFVSDTSRTGSNMIFHYFHQLDVDLLPSMCQLSSMCSCLVCVVGE</sequence>
<keyword evidence="2" id="KW-1185">Reference proteome</keyword>
<organism evidence="1 2">
    <name type="scientific">Iris pallida</name>
    <name type="common">Sweet iris</name>
    <dbReference type="NCBI Taxonomy" id="29817"/>
    <lineage>
        <taxon>Eukaryota</taxon>
        <taxon>Viridiplantae</taxon>
        <taxon>Streptophyta</taxon>
        <taxon>Embryophyta</taxon>
        <taxon>Tracheophyta</taxon>
        <taxon>Spermatophyta</taxon>
        <taxon>Magnoliopsida</taxon>
        <taxon>Liliopsida</taxon>
        <taxon>Asparagales</taxon>
        <taxon>Iridaceae</taxon>
        <taxon>Iridoideae</taxon>
        <taxon>Irideae</taxon>
        <taxon>Iris</taxon>
    </lineage>
</organism>
<reference evidence="1" key="1">
    <citation type="journal article" date="2023" name="GigaByte">
        <title>Genome assembly of the bearded iris, Iris pallida Lam.</title>
        <authorList>
            <person name="Bruccoleri R.E."/>
            <person name="Oakeley E.J."/>
            <person name="Faust A.M.E."/>
            <person name="Altorfer M."/>
            <person name="Dessus-Babus S."/>
            <person name="Burckhardt D."/>
            <person name="Oertli M."/>
            <person name="Naumann U."/>
            <person name="Petersen F."/>
            <person name="Wong J."/>
        </authorList>
    </citation>
    <scope>NUCLEOTIDE SEQUENCE</scope>
    <source>
        <strain evidence="1">GSM-AAB239-AS_SAM_17_03QT</strain>
    </source>
</reference>
<proteinExistence type="predicted"/>
<dbReference type="AlphaFoldDB" id="A0AAX6GZM2"/>
<name>A0AAX6GZM2_IRIPA</name>
<comment type="caution">
    <text evidence="1">The sequence shown here is derived from an EMBL/GenBank/DDBJ whole genome shotgun (WGS) entry which is preliminary data.</text>
</comment>